<comment type="similarity">
    <text evidence="3">Belongs to the HARBI1 family.</text>
</comment>
<dbReference type="PANTHER" id="PTHR22930:SF269">
    <property type="entry name" value="NUCLEASE HARBI1-LIKE PROTEIN"/>
    <property type="match status" value="1"/>
</dbReference>
<evidence type="ECO:0000259" key="8">
    <source>
        <dbReference type="Pfam" id="PF13359"/>
    </source>
</evidence>
<keyword evidence="7" id="KW-0539">Nucleus</keyword>
<evidence type="ECO:0000256" key="3">
    <source>
        <dbReference type="ARBA" id="ARBA00006958"/>
    </source>
</evidence>
<dbReference type="GO" id="GO:0005634">
    <property type="term" value="C:nucleus"/>
    <property type="evidence" value="ECO:0007669"/>
    <property type="project" value="UniProtKB-SubCell"/>
</dbReference>
<dbReference type="PANTHER" id="PTHR22930">
    <property type="match status" value="1"/>
</dbReference>
<evidence type="ECO:0000256" key="5">
    <source>
        <dbReference type="ARBA" id="ARBA00022723"/>
    </source>
</evidence>
<evidence type="ECO:0000256" key="6">
    <source>
        <dbReference type="ARBA" id="ARBA00022801"/>
    </source>
</evidence>
<gene>
    <name evidence="9" type="ORF">RI129_003124</name>
</gene>
<organism evidence="9 10">
    <name type="scientific">Pyrocoelia pectoralis</name>
    <dbReference type="NCBI Taxonomy" id="417401"/>
    <lineage>
        <taxon>Eukaryota</taxon>
        <taxon>Metazoa</taxon>
        <taxon>Ecdysozoa</taxon>
        <taxon>Arthropoda</taxon>
        <taxon>Hexapoda</taxon>
        <taxon>Insecta</taxon>
        <taxon>Pterygota</taxon>
        <taxon>Neoptera</taxon>
        <taxon>Endopterygota</taxon>
        <taxon>Coleoptera</taxon>
        <taxon>Polyphaga</taxon>
        <taxon>Elateriformia</taxon>
        <taxon>Elateroidea</taxon>
        <taxon>Lampyridae</taxon>
        <taxon>Lampyrinae</taxon>
        <taxon>Pyrocoelia</taxon>
    </lineage>
</organism>
<evidence type="ECO:0000256" key="7">
    <source>
        <dbReference type="ARBA" id="ARBA00023242"/>
    </source>
</evidence>
<dbReference type="Proteomes" id="UP001329430">
    <property type="component" value="Chromosome 2"/>
</dbReference>
<dbReference type="GO" id="GO:0004518">
    <property type="term" value="F:nuclease activity"/>
    <property type="evidence" value="ECO:0007669"/>
    <property type="project" value="UniProtKB-KW"/>
</dbReference>
<evidence type="ECO:0000313" key="9">
    <source>
        <dbReference type="EMBL" id="KAK5648232.1"/>
    </source>
</evidence>
<comment type="cofactor">
    <cofactor evidence="1">
        <name>a divalent metal cation</name>
        <dbReference type="ChEBI" id="CHEBI:60240"/>
    </cofactor>
</comment>
<feature type="domain" description="DDE Tnp4" evidence="8">
    <location>
        <begin position="59"/>
        <end position="163"/>
    </location>
</feature>
<dbReference type="Pfam" id="PF13359">
    <property type="entry name" value="DDE_Tnp_4"/>
    <property type="match status" value="1"/>
</dbReference>
<name>A0AAN7ZMS2_9COLE</name>
<comment type="subcellular location">
    <subcellularLocation>
        <location evidence="2">Nucleus</location>
    </subcellularLocation>
</comment>
<reference evidence="9 10" key="1">
    <citation type="journal article" date="2024" name="Insects">
        <title>An Improved Chromosome-Level Genome Assembly of the Firefly Pyrocoelia pectoralis.</title>
        <authorList>
            <person name="Fu X."/>
            <person name="Meyer-Rochow V.B."/>
            <person name="Ballantyne L."/>
            <person name="Zhu X."/>
        </authorList>
    </citation>
    <scope>NUCLEOTIDE SEQUENCE [LARGE SCALE GENOMIC DNA]</scope>
    <source>
        <strain evidence="9">XCY_ONT2</strain>
    </source>
</reference>
<dbReference type="InterPro" id="IPR045249">
    <property type="entry name" value="HARBI1-like"/>
</dbReference>
<evidence type="ECO:0000256" key="2">
    <source>
        <dbReference type="ARBA" id="ARBA00004123"/>
    </source>
</evidence>
<dbReference type="GO" id="GO:0016787">
    <property type="term" value="F:hydrolase activity"/>
    <property type="evidence" value="ECO:0007669"/>
    <property type="project" value="UniProtKB-KW"/>
</dbReference>
<keyword evidence="6" id="KW-0378">Hydrolase</keyword>
<dbReference type="AlphaFoldDB" id="A0AAN7ZMS2"/>
<proteinExistence type="inferred from homology"/>
<evidence type="ECO:0000313" key="10">
    <source>
        <dbReference type="Proteomes" id="UP001329430"/>
    </source>
</evidence>
<accession>A0AAN7ZMS2</accession>
<keyword evidence="5" id="KW-0479">Metal-binding</keyword>
<dbReference type="InterPro" id="IPR027806">
    <property type="entry name" value="HARBI1_dom"/>
</dbReference>
<dbReference type="EMBL" id="JAVRBK010000002">
    <property type="protein sequence ID" value="KAK5648232.1"/>
    <property type="molecule type" value="Genomic_DNA"/>
</dbReference>
<comment type="caution">
    <text evidence="9">The sequence shown here is derived from an EMBL/GenBank/DDBJ whole genome shotgun (WGS) entry which is preliminary data.</text>
</comment>
<sequence length="169" mass="19210">MYSTRIHESTISRFVPEVCHAIYKVLKIEHLSTPDRKDWLVIAEEFETSWQFPNCIGALDGRHIKFRAPISAGSYYYNYKGDHFIVLLAMADAKYKIIYCNVGANGRTSDGGVFRESGLFKAMSSGYLLFPQNRPLSGRVLEVPYVIVVDDAFPLSSRIMKPFPCRGFI</sequence>
<evidence type="ECO:0000256" key="4">
    <source>
        <dbReference type="ARBA" id="ARBA00022722"/>
    </source>
</evidence>
<protein>
    <recommendedName>
        <fullName evidence="8">DDE Tnp4 domain-containing protein</fullName>
    </recommendedName>
</protein>
<evidence type="ECO:0000256" key="1">
    <source>
        <dbReference type="ARBA" id="ARBA00001968"/>
    </source>
</evidence>
<keyword evidence="4" id="KW-0540">Nuclease</keyword>
<keyword evidence="10" id="KW-1185">Reference proteome</keyword>
<dbReference type="GO" id="GO:0046872">
    <property type="term" value="F:metal ion binding"/>
    <property type="evidence" value="ECO:0007669"/>
    <property type="project" value="UniProtKB-KW"/>
</dbReference>